<sequence length="166" mass="19046">RFLDEQQLDFLKGYLNKHHGIALLKFAEIFSEIGIEKAKKNAWSGESYNILSATIVDIDTECFELEVEYQERNKESKMKKVTVELDAMPVFKTRKFGGGIISQPITRDSLNDVNPIDDIVRRLCRLCWIVNEPETTGKLFQLGIQLDGTKIGKIQDNMFLNQVPHN</sequence>
<name>A0A1E7ERM7_9STRA</name>
<organism evidence="1 2">
    <name type="scientific">Fragilariopsis cylindrus CCMP1102</name>
    <dbReference type="NCBI Taxonomy" id="635003"/>
    <lineage>
        <taxon>Eukaryota</taxon>
        <taxon>Sar</taxon>
        <taxon>Stramenopiles</taxon>
        <taxon>Ochrophyta</taxon>
        <taxon>Bacillariophyta</taxon>
        <taxon>Bacillariophyceae</taxon>
        <taxon>Bacillariophycidae</taxon>
        <taxon>Bacillariales</taxon>
        <taxon>Bacillariaceae</taxon>
        <taxon>Fragilariopsis</taxon>
    </lineage>
</organism>
<evidence type="ECO:0000313" key="2">
    <source>
        <dbReference type="Proteomes" id="UP000095751"/>
    </source>
</evidence>
<accession>A0A1E7ERM7</accession>
<evidence type="ECO:0000313" key="1">
    <source>
        <dbReference type="EMBL" id="OEU08486.1"/>
    </source>
</evidence>
<dbReference type="EMBL" id="KV784380">
    <property type="protein sequence ID" value="OEU08486.1"/>
    <property type="molecule type" value="Genomic_DNA"/>
</dbReference>
<proteinExistence type="predicted"/>
<dbReference type="InParanoid" id="A0A1E7ERM7"/>
<dbReference type="KEGG" id="fcy:FRACYDRAFT_152426"/>
<feature type="non-terminal residue" evidence="1">
    <location>
        <position position="1"/>
    </location>
</feature>
<feature type="non-terminal residue" evidence="1">
    <location>
        <position position="166"/>
    </location>
</feature>
<gene>
    <name evidence="1" type="ORF">FRACYDRAFT_152426</name>
</gene>
<dbReference type="OrthoDB" id="10589229at2759"/>
<protein>
    <submittedName>
        <fullName evidence="1">Uncharacterized protein</fullName>
    </submittedName>
</protein>
<dbReference type="AlphaFoldDB" id="A0A1E7ERM7"/>
<keyword evidence="2" id="KW-1185">Reference proteome</keyword>
<reference evidence="1 2" key="1">
    <citation type="submission" date="2016-09" db="EMBL/GenBank/DDBJ databases">
        <title>Extensive genetic diversity and differential bi-allelic expression allows diatom success in the polar Southern Ocean.</title>
        <authorList>
            <consortium name="DOE Joint Genome Institute"/>
            <person name="Mock T."/>
            <person name="Otillar R.P."/>
            <person name="Strauss J."/>
            <person name="Dupont C."/>
            <person name="Frickenhaus S."/>
            <person name="Maumus F."/>
            <person name="Mcmullan M."/>
            <person name="Sanges R."/>
            <person name="Schmutz J."/>
            <person name="Toseland A."/>
            <person name="Valas R."/>
            <person name="Veluchamy A."/>
            <person name="Ward B.J."/>
            <person name="Allen A."/>
            <person name="Barry K."/>
            <person name="Falciatore A."/>
            <person name="Ferrante M."/>
            <person name="Fortunato A.E."/>
            <person name="Gloeckner G."/>
            <person name="Gruber A."/>
            <person name="Hipkin R."/>
            <person name="Janech M."/>
            <person name="Kroth P."/>
            <person name="Leese F."/>
            <person name="Lindquist E."/>
            <person name="Lyon B.R."/>
            <person name="Martin J."/>
            <person name="Mayer C."/>
            <person name="Parker M."/>
            <person name="Quesneville H."/>
            <person name="Raymond J."/>
            <person name="Uhlig C."/>
            <person name="Valentin K.U."/>
            <person name="Worden A.Z."/>
            <person name="Armbrust E.V."/>
            <person name="Bowler C."/>
            <person name="Green B."/>
            <person name="Moulton V."/>
            <person name="Van Oosterhout C."/>
            <person name="Grigoriev I."/>
        </authorList>
    </citation>
    <scope>NUCLEOTIDE SEQUENCE [LARGE SCALE GENOMIC DNA]</scope>
    <source>
        <strain evidence="1 2">CCMP1102</strain>
    </source>
</reference>
<dbReference type="Proteomes" id="UP000095751">
    <property type="component" value="Unassembled WGS sequence"/>
</dbReference>